<protein>
    <submittedName>
        <fullName evidence="1">Uncharacterized protein</fullName>
    </submittedName>
</protein>
<evidence type="ECO:0000313" key="1">
    <source>
        <dbReference type="EMBL" id="GMH31695.1"/>
    </source>
</evidence>
<keyword evidence="2" id="KW-1185">Reference proteome</keyword>
<name>A0AAD3Y8G5_NEPGR</name>
<evidence type="ECO:0000313" key="2">
    <source>
        <dbReference type="Proteomes" id="UP001279734"/>
    </source>
</evidence>
<comment type="caution">
    <text evidence="1">The sequence shown here is derived from an EMBL/GenBank/DDBJ whole genome shotgun (WGS) entry which is preliminary data.</text>
</comment>
<accession>A0AAD3Y8G5</accession>
<dbReference type="EMBL" id="BSYO01000040">
    <property type="protein sequence ID" value="GMH31695.1"/>
    <property type="molecule type" value="Genomic_DNA"/>
</dbReference>
<gene>
    <name evidence="1" type="ORF">Nepgr_033539</name>
</gene>
<sequence length="98" mass="10804">MLGMCPVWMFGSLSLVLLGTLFWSFSVKVGELLAIGRLSTCYSFTECLDPSDMMAVKCWCCMCSSIVGLCRDVVGQSIDASIIKYWAPLSRSLLEDCI</sequence>
<proteinExistence type="predicted"/>
<dbReference type="Proteomes" id="UP001279734">
    <property type="component" value="Unassembled WGS sequence"/>
</dbReference>
<reference evidence="1" key="1">
    <citation type="submission" date="2023-05" db="EMBL/GenBank/DDBJ databases">
        <title>Nepenthes gracilis genome sequencing.</title>
        <authorList>
            <person name="Fukushima K."/>
        </authorList>
    </citation>
    <scope>NUCLEOTIDE SEQUENCE</scope>
    <source>
        <strain evidence="1">SING2019-196</strain>
    </source>
</reference>
<organism evidence="1 2">
    <name type="scientific">Nepenthes gracilis</name>
    <name type="common">Slender pitcher plant</name>
    <dbReference type="NCBI Taxonomy" id="150966"/>
    <lineage>
        <taxon>Eukaryota</taxon>
        <taxon>Viridiplantae</taxon>
        <taxon>Streptophyta</taxon>
        <taxon>Embryophyta</taxon>
        <taxon>Tracheophyta</taxon>
        <taxon>Spermatophyta</taxon>
        <taxon>Magnoliopsida</taxon>
        <taxon>eudicotyledons</taxon>
        <taxon>Gunneridae</taxon>
        <taxon>Pentapetalae</taxon>
        <taxon>Caryophyllales</taxon>
        <taxon>Nepenthaceae</taxon>
        <taxon>Nepenthes</taxon>
    </lineage>
</organism>
<dbReference type="AlphaFoldDB" id="A0AAD3Y8G5"/>